<organism evidence="2 3">
    <name type="scientific">Clonostachys chloroleuca</name>
    <dbReference type="NCBI Taxonomy" id="1926264"/>
    <lineage>
        <taxon>Eukaryota</taxon>
        <taxon>Fungi</taxon>
        <taxon>Dikarya</taxon>
        <taxon>Ascomycota</taxon>
        <taxon>Pezizomycotina</taxon>
        <taxon>Sordariomycetes</taxon>
        <taxon>Hypocreomycetidae</taxon>
        <taxon>Hypocreales</taxon>
        <taxon>Bionectriaceae</taxon>
        <taxon>Clonostachys</taxon>
    </lineage>
</organism>
<keyword evidence="3" id="KW-1185">Reference proteome</keyword>
<proteinExistence type="predicted"/>
<evidence type="ECO:0000313" key="3">
    <source>
        <dbReference type="Proteomes" id="UP001160390"/>
    </source>
</evidence>
<protein>
    <submittedName>
        <fullName evidence="2">Uncharacterized protein</fullName>
    </submittedName>
</protein>
<evidence type="ECO:0000313" key="2">
    <source>
        <dbReference type="EMBL" id="CAI6086193.1"/>
    </source>
</evidence>
<evidence type="ECO:0000256" key="1">
    <source>
        <dbReference type="SAM" id="MobiDB-lite"/>
    </source>
</evidence>
<dbReference type="Proteomes" id="UP001160390">
    <property type="component" value="Unassembled WGS sequence"/>
</dbReference>
<feature type="region of interest" description="Disordered" evidence="1">
    <location>
        <begin position="54"/>
        <end position="76"/>
    </location>
</feature>
<feature type="compositionally biased region" description="Polar residues" evidence="1">
    <location>
        <begin position="57"/>
        <end position="76"/>
    </location>
</feature>
<gene>
    <name evidence="2" type="ORF">CCHLO57077_00010279</name>
</gene>
<dbReference type="EMBL" id="CABFNP030000786">
    <property type="protein sequence ID" value="CAI6086193.1"/>
    <property type="molecule type" value="Genomic_DNA"/>
</dbReference>
<feature type="region of interest" description="Disordered" evidence="1">
    <location>
        <begin position="1"/>
        <end position="22"/>
    </location>
</feature>
<comment type="caution">
    <text evidence="2">The sequence shown here is derived from an EMBL/GenBank/DDBJ whole genome shotgun (WGS) entry which is preliminary data.</text>
</comment>
<name>A0AA35LYE8_9HYPO</name>
<accession>A0AA35LYE8</accession>
<dbReference type="AlphaFoldDB" id="A0AA35LYE8"/>
<sequence length="106" mass="11065">MFIPAQLDQRKQCNSSPQPVSPLPYLIEPPSAEIRIIVKLWAVKHPPTLKTVLANYNPGQPHSSSKDASANVTSGSIDDVTPVSSVGISLLQPPPLIAGAGAGDSS</sequence>
<reference evidence="2" key="1">
    <citation type="submission" date="2023-01" db="EMBL/GenBank/DDBJ databases">
        <authorList>
            <person name="Piombo E."/>
        </authorList>
    </citation>
    <scope>NUCLEOTIDE SEQUENCE</scope>
</reference>